<feature type="domain" description="C2H2-type" evidence="11">
    <location>
        <begin position="34"/>
        <end position="61"/>
    </location>
</feature>
<evidence type="ECO:0000256" key="10">
    <source>
        <dbReference type="SAM" id="MobiDB-lite"/>
    </source>
</evidence>
<dbReference type="GO" id="GO:0008270">
    <property type="term" value="F:zinc ion binding"/>
    <property type="evidence" value="ECO:0007669"/>
    <property type="project" value="UniProtKB-KW"/>
</dbReference>
<evidence type="ECO:0000313" key="13">
    <source>
        <dbReference type="Proteomes" id="UP000054826"/>
    </source>
</evidence>
<dbReference type="FunFam" id="3.30.160.60:FF:000286">
    <property type="entry name" value="Zinc finger protein 770"/>
    <property type="match status" value="1"/>
</dbReference>
<dbReference type="FunFam" id="3.30.160.60:FF:000624">
    <property type="entry name" value="zinc finger protein 697"/>
    <property type="match status" value="1"/>
</dbReference>
<evidence type="ECO:0000256" key="2">
    <source>
        <dbReference type="ARBA" id="ARBA00022723"/>
    </source>
</evidence>
<sequence length="371" mass="43689">MDWKPFNCNVCGKSFSQQANLADHQNIHYGNRPFQCKQCKKTFNNRGAYYNHMRIHNDDRFYVCPLCNANFMWELSMKTHLYRHQRNGEISAKMAEKIYERTKTDVRLKKRQLKNAAREIIENYIQKPTKTKKNATSLPQNHQKQQTTNNDDYNSKGNGIYNEVPNMKASEIPNYENLENWMCEASSTGTSTYANETSSHLLNERTPNSRINENPTLQFQDTNQTRNLYQNQFPWNTDPATTNILIFSFYEQPNASLYTKEESQTEYSPNLNRTYENNMANYIHEIPQNTPSQQQFNTQQPFHYTFGEQNNFQNVNALGIINDHAYNANYAYYQQNSPQETFNQQFIPQIEGILFSNMLNFHLKKSLKFIP</sequence>
<keyword evidence="8" id="KW-0539">Nucleus</keyword>
<dbReference type="SMART" id="SM00355">
    <property type="entry name" value="ZnF_C2H2"/>
    <property type="match status" value="3"/>
</dbReference>
<dbReference type="Gene3D" id="3.30.160.60">
    <property type="entry name" value="Classic Zinc Finger"/>
    <property type="match status" value="3"/>
</dbReference>
<feature type="compositionally biased region" description="Polar residues" evidence="10">
    <location>
        <begin position="134"/>
        <end position="157"/>
    </location>
</feature>
<dbReference type="AlphaFoldDB" id="A0A0V1JQI3"/>
<dbReference type="PANTHER" id="PTHR24394">
    <property type="entry name" value="ZINC FINGER PROTEIN"/>
    <property type="match status" value="1"/>
</dbReference>
<evidence type="ECO:0000256" key="9">
    <source>
        <dbReference type="PROSITE-ProRule" id="PRU00042"/>
    </source>
</evidence>
<keyword evidence="7" id="KW-0804">Transcription</keyword>
<comment type="subcellular location">
    <subcellularLocation>
        <location evidence="1">Nucleus</location>
    </subcellularLocation>
</comment>
<dbReference type="PROSITE" id="PS00028">
    <property type="entry name" value="ZINC_FINGER_C2H2_1"/>
    <property type="match status" value="3"/>
</dbReference>
<dbReference type="GO" id="GO:0005634">
    <property type="term" value="C:nucleus"/>
    <property type="evidence" value="ECO:0007669"/>
    <property type="project" value="UniProtKB-SubCell"/>
</dbReference>
<dbReference type="GO" id="GO:0000981">
    <property type="term" value="F:DNA-binding transcription factor activity, RNA polymerase II-specific"/>
    <property type="evidence" value="ECO:0007669"/>
    <property type="project" value="TreeGrafter"/>
</dbReference>
<keyword evidence="6" id="KW-0805">Transcription regulation</keyword>
<dbReference type="PROSITE" id="PS50157">
    <property type="entry name" value="ZINC_FINGER_C2H2_2"/>
    <property type="match status" value="2"/>
</dbReference>
<dbReference type="Proteomes" id="UP000054826">
    <property type="component" value="Unassembled WGS sequence"/>
</dbReference>
<protein>
    <submittedName>
        <fullName evidence="12">Zinc finger protein</fullName>
    </submittedName>
</protein>
<evidence type="ECO:0000256" key="6">
    <source>
        <dbReference type="ARBA" id="ARBA00023015"/>
    </source>
</evidence>
<evidence type="ECO:0000259" key="11">
    <source>
        <dbReference type="PROSITE" id="PS50157"/>
    </source>
</evidence>
<evidence type="ECO:0000256" key="1">
    <source>
        <dbReference type="ARBA" id="ARBA00004123"/>
    </source>
</evidence>
<evidence type="ECO:0000256" key="4">
    <source>
        <dbReference type="ARBA" id="ARBA00022771"/>
    </source>
</evidence>
<dbReference type="InterPro" id="IPR036236">
    <property type="entry name" value="Znf_C2H2_sf"/>
</dbReference>
<evidence type="ECO:0000256" key="5">
    <source>
        <dbReference type="ARBA" id="ARBA00022833"/>
    </source>
</evidence>
<accession>A0A0V1JQI3</accession>
<dbReference type="InterPro" id="IPR013087">
    <property type="entry name" value="Znf_C2H2_type"/>
</dbReference>
<keyword evidence="4 9" id="KW-0863">Zinc-finger</keyword>
<evidence type="ECO:0000256" key="8">
    <source>
        <dbReference type="ARBA" id="ARBA00023242"/>
    </source>
</evidence>
<dbReference type="SUPFAM" id="SSF57667">
    <property type="entry name" value="beta-beta-alpha zinc fingers"/>
    <property type="match status" value="2"/>
</dbReference>
<dbReference type="EMBL" id="JYDV01000061">
    <property type="protein sequence ID" value="KRZ37241.1"/>
    <property type="molecule type" value="Genomic_DNA"/>
</dbReference>
<evidence type="ECO:0000256" key="7">
    <source>
        <dbReference type="ARBA" id="ARBA00023163"/>
    </source>
</evidence>
<feature type="domain" description="C2H2-type" evidence="11">
    <location>
        <begin position="6"/>
        <end position="33"/>
    </location>
</feature>
<proteinExistence type="predicted"/>
<keyword evidence="3" id="KW-0677">Repeat</keyword>
<gene>
    <name evidence="12" type="primary">ZNF213</name>
    <name evidence="12" type="ORF">T4C_1955</name>
</gene>
<evidence type="ECO:0000256" key="3">
    <source>
        <dbReference type="ARBA" id="ARBA00022737"/>
    </source>
</evidence>
<feature type="region of interest" description="Disordered" evidence="10">
    <location>
        <begin position="126"/>
        <end position="159"/>
    </location>
</feature>
<dbReference type="PANTHER" id="PTHR24394:SF44">
    <property type="entry name" value="ZINC FINGER PROTEIN 271-LIKE"/>
    <property type="match status" value="1"/>
</dbReference>
<organism evidence="12 13">
    <name type="scientific">Trichinella pseudospiralis</name>
    <name type="common">Parasitic roundworm</name>
    <dbReference type="NCBI Taxonomy" id="6337"/>
    <lineage>
        <taxon>Eukaryota</taxon>
        <taxon>Metazoa</taxon>
        <taxon>Ecdysozoa</taxon>
        <taxon>Nematoda</taxon>
        <taxon>Enoplea</taxon>
        <taxon>Dorylaimia</taxon>
        <taxon>Trichinellida</taxon>
        <taxon>Trichinellidae</taxon>
        <taxon>Trichinella</taxon>
    </lineage>
</organism>
<evidence type="ECO:0000313" key="12">
    <source>
        <dbReference type="EMBL" id="KRZ37241.1"/>
    </source>
</evidence>
<comment type="caution">
    <text evidence="12">The sequence shown here is derived from an EMBL/GenBank/DDBJ whole genome shotgun (WGS) entry which is preliminary data.</text>
</comment>
<name>A0A0V1JQI3_TRIPS</name>
<keyword evidence="5" id="KW-0862">Zinc</keyword>
<dbReference type="Pfam" id="PF00096">
    <property type="entry name" value="zf-C2H2"/>
    <property type="match status" value="2"/>
</dbReference>
<keyword evidence="2" id="KW-0479">Metal-binding</keyword>
<reference evidence="12 13" key="1">
    <citation type="submission" date="2015-01" db="EMBL/GenBank/DDBJ databases">
        <title>Evolution of Trichinella species and genotypes.</title>
        <authorList>
            <person name="Korhonen P.K."/>
            <person name="Edoardo P."/>
            <person name="Giuseppe L.R."/>
            <person name="Gasser R.B."/>
        </authorList>
    </citation>
    <scope>NUCLEOTIDE SEQUENCE [LARGE SCALE GENOMIC DNA]</scope>
    <source>
        <strain evidence="12">ISS176</strain>
    </source>
</reference>